<keyword evidence="4" id="KW-1185">Reference proteome</keyword>
<dbReference type="OrthoDB" id="1143801at2"/>
<evidence type="ECO:0000256" key="1">
    <source>
        <dbReference type="SAM" id="Coils"/>
    </source>
</evidence>
<dbReference type="AlphaFoldDB" id="A0A1Y2PG36"/>
<keyword evidence="2" id="KW-0812">Transmembrane</keyword>
<keyword evidence="2" id="KW-1133">Transmembrane helix</keyword>
<dbReference type="InParanoid" id="A0A1Y2PG36"/>
<gene>
    <name evidence="3" type="ORF">WH52_00220</name>
</gene>
<dbReference type="RefSeq" id="WP_086028915.1">
    <property type="nucleotide sequence ID" value="NZ_LAPZ01000001.1"/>
</dbReference>
<comment type="caution">
    <text evidence="3">The sequence shown here is derived from an EMBL/GenBank/DDBJ whole genome shotgun (WGS) entry which is preliminary data.</text>
</comment>
<keyword evidence="1" id="KW-0175">Coiled coil</keyword>
<evidence type="ECO:0008006" key="5">
    <source>
        <dbReference type="Google" id="ProtNLM"/>
    </source>
</evidence>
<proteinExistence type="predicted"/>
<accession>A0A1Y2PG36</accession>
<dbReference type="STRING" id="1635173.WH52_00220"/>
<keyword evidence="2" id="KW-0472">Membrane</keyword>
<name>A0A1Y2PG36_9FLAO</name>
<evidence type="ECO:0000313" key="4">
    <source>
        <dbReference type="Proteomes" id="UP000194221"/>
    </source>
</evidence>
<feature type="transmembrane region" description="Helical" evidence="2">
    <location>
        <begin position="40"/>
        <end position="60"/>
    </location>
</feature>
<dbReference type="EMBL" id="LAPZ01000001">
    <property type="protein sequence ID" value="OSY89120.1"/>
    <property type="molecule type" value="Genomic_DNA"/>
</dbReference>
<evidence type="ECO:0000313" key="3">
    <source>
        <dbReference type="EMBL" id="OSY89120.1"/>
    </source>
</evidence>
<evidence type="ECO:0000256" key="2">
    <source>
        <dbReference type="SAM" id="Phobius"/>
    </source>
</evidence>
<sequence>MDDKLHQFFSENDFDIHEPHSGHLERFQRKLNTPKKVKTISWKWMSIAASVILLLGFYLGSFQQKSQYDLSDVSPKMAEAQSFFVNTINQELKEIEKYRNIDTESIIENTLDKLEELEEQYNVFIAELNTNDNKISIIQAMIDNYQRRLTLLQDLLFLLKNDNPAKIQTQFDEII</sequence>
<dbReference type="Proteomes" id="UP000194221">
    <property type="component" value="Unassembled WGS sequence"/>
</dbReference>
<organism evidence="3 4">
    <name type="scientific">Tenacibaculum holothuriorum</name>
    <dbReference type="NCBI Taxonomy" id="1635173"/>
    <lineage>
        <taxon>Bacteria</taxon>
        <taxon>Pseudomonadati</taxon>
        <taxon>Bacteroidota</taxon>
        <taxon>Flavobacteriia</taxon>
        <taxon>Flavobacteriales</taxon>
        <taxon>Flavobacteriaceae</taxon>
        <taxon>Tenacibaculum</taxon>
    </lineage>
</organism>
<protein>
    <recommendedName>
        <fullName evidence="5">Anti-sigma factor</fullName>
    </recommendedName>
</protein>
<feature type="coiled-coil region" evidence="1">
    <location>
        <begin position="100"/>
        <end position="134"/>
    </location>
</feature>
<reference evidence="3 4" key="1">
    <citation type="submission" date="2015-03" db="EMBL/GenBank/DDBJ databases">
        <title>Genome sequence of Tenacibaculum sp. S2-2, isolated from intestinal microbiota of sea cucumber, Apostichopus japonicas.</title>
        <authorList>
            <person name="Shao Z."/>
            <person name="Wang L."/>
            <person name="Li X."/>
        </authorList>
    </citation>
    <scope>NUCLEOTIDE SEQUENCE [LARGE SCALE GENOMIC DNA]</scope>
    <source>
        <strain evidence="3 4">S2-2</strain>
    </source>
</reference>